<dbReference type="InterPro" id="IPR050219">
    <property type="entry name" value="DnaG_primase"/>
</dbReference>
<keyword evidence="9" id="KW-0804">Transcription</keyword>
<dbReference type="RefSeq" id="WP_155169963.1">
    <property type="nucleotide sequence ID" value="NZ_BAAAFL010000019.1"/>
</dbReference>
<evidence type="ECO:0000256" key="2">
    <source>
        <dbReference type="ARBA" id="ARBA00022515"/>
    </source>
</evidence>
<keyword evidence="3" id="KW-0808">Transferase</keyword>
<dbReference type="PANTHER" id="PTHR30313">
    <property type="entry name" value="DNA PRIMASE"/>
    <property type="match status" value="1"/>
</dbReference>
<keyword evidence="6" id="KW-0479">Metal-binding</keyword>
<evidence type="ECO:0000259" key="10">
    <source>
        <dbReference type="PROSITE" id="PS50880"/>
    </source>
</evidence>
<dbReference type="Pfam" id="PF01807">
    <property type="entry name" value="Zn_ribbon_DnaG"/>
    <property type="match status" value="1"/>
</dbReference>
<dbReference type="Gene3D" id="3.40.1360.10">
    <property type="match status" value="1"/>
</dbReference>
<dbReference type="SMART" id="SM00400">
    <property type="entry name" value="ZnF_CHCC"/>
    <property type="match status" value="1"/>
</dbReference>
<reference evidence="11 12" key="1">
    <citation type="submission" date="2019-02" db="EMBL/GenBank/DDBJ databases">
        <authorList>
            <person name="Goldberg S.R."/>
            <person name="Haltli B.A."/>
            <person name="Correa H."/>
            <person name="Russell K.G."/>
        </authorList>
    </citation>
    <scope>NUCLEOTIDE SEQUENCE [LARGE SCALE GENOMIC DNA]</scope>
    <source>
        <strain evidence="11 12">JCM 16186</strain>
    </source>
</reference>
<dbReference type="SMART" id="SM00493">
    <property type="entry name" value="TOPRIM"/>
    <property type="match status" value="1"/>
</dbReference>
<dbReference type="PROSITE" id="PS50880">
    <property type="entry name" value="TOPRIM"/>
    <property type="match status" value="1"/>
</dbReference>
<keyword evidence="12" id="KW-1185">Reference proteome</keyword>
<evidence type="ECO:0000256" key="1">
    <source>
        <dbReference type="ARBA" id="ARBA00022478"/>
    </source>
</evidence>
<dbReference type="CDD" id="cd03364">
    <property type="entry name" value="TOPRIM_DnaG_primases"/>
    <property type="match status" value="1"/>
</dbReference>
<evidence type="ECO:0000256" key="7">
    <source>
        <dbReference type="ARBA" id="ARBA00022771"/>
    </source>
</evidence>
<evidence type="ECO:0000313" key="11">
    <source>
        <dbReference type="EMBL" id="MTI24205.1"/>
    </source>
</evidence>
<dbReference type="PANTHER" id="PTHR30313:SF2">
    <property type="entry name" value="DNA PRIMASE"/>
    <property type="match status" value="1"/>
</dbReference>
<evidence type="ECO:0000313" key="12">
    <source>
        <dbReference type="Proteomes" id="UP000798808"/>
    </source>
</evidence>
<keyword evidence="4" id="KW-0548">Nucleotidyltransferase</keyword>
<feature type="domain" description="Toprim" evidence="10">
    <location>
        <begin position="236"/>
        <end position="322"/>
    </location>
</feature>
<evidence type="ECO:0000256" key="3">
    <source>
        <dbReference type="ARBA" id="ARBA00022679"/>
    </source>
</evidence>
<dbReference type="Pfam" id="PF13155">
    <property type="entry name" value="Toprim_2"/>
    <property type="match status" value="1"/>
</dbReference>
<protein>
    <submittedName>
        <fullName evidence="11">DNA primase</fullName>
    </submittedName>
</protein>
<name>A0ABW9RJU7_9BACT</name>
<accession>A0ABW9RJU7</accession>
<dbReference type="InterPro" id="IPR034151">
    <property type="entry name" value="TOPRIM_DnaG_bac"/>
</dbReference>
<dbReference type="Gene3D" id="3.90.580.10">
    <property type="entry name" value="Zinc finger, CHC2-type domain"/>
    <property type="match status" value="1"/>
</dbReference>
<keyword evidence="7" id="KW-0863">Zinc-finger</keyword>
<comment type="caution">
    <text evidence="11">The sequence shown here is derived from an EMBL/GenBank/DDBJ whole genome shotgun (WGS) entry which is preliminary data.</text>
</comment>
<sequence length="889" mass="102563">MEIPDIKQQLSIAQVLDHYHLKPDKHAMLHCPFHDDKTPSLQVYYKTQSCYCFSANCSTHGKSLDVIDFIMYMDKSTKHEAIKKAESFITGGGAATAQQPLSRTAMLTKMFTYFRNALPSSKPARDYVEGRSLDREKLEVGYNSGQFHHGTRKDKQLIESCLKYGLLLDRGHVNNRTGEKAYSPFGKNCIVFALRNPQNQVVSLYFRSTTNDKKARHFYLKDRQGLYPNHPKPDTKKMILTESIIDAATLQQLELQGYEILALYGTNVLTEEHTKAIGDLQELEEIIFFLNGDEAGRKATEKYSKALQELKPSVKITQVEVPKNEDINSLAQSHEPEIFTHLLDNRKPFFPSNEVKEEPKQSKAPAPETKCILDTQNPEQITFENEWLTATVWGGIEKENLSRLKISLHIKSKENKYKTFRDDVNLYSHQSTKKLIQNLTEALELSTTQISNTVTELTEKLEEYRMQEREAQVKALKPKLYEMTHQEEQQAMKFLKSPELVKSTLTLISQSGLIGEQKNGLLLFFLYLSRFFDEPLHAIIFGRSGSGKTYLQTKISECLPEESVRTITSLTENTLYYSTRDFWKHKVLLIEDLDGVYNAFLPLREFMSKQSITKLTTDKDAKGNNVQKVLTVEGPICVSGATTKEGIYEDNANRSYLLHINEGANHMEEVMDYQRKLQAGLVDENSQNIAKQLLKNTQRLLKPIKVINPYATQLKIPDSVFKKLRTNMHYLRLIEIITFYHQGQRPRQKNAKGEEYILTNLEDISWANRLVKESLLRKSDELNGQLRSFFEILKATISKRPEDQRAFYSKEIREQFRMNPMKANRYLRELEMWGYIRQVGGNRKIGFEYEVAAWEEYQHLQSGIDILDSTLQKLKDKEAKNNSKKLSVT</sequence>
<keyword evidence="5" id="KW-0235">DNA replication</keyword>
<dbReference type="InterPro" id="IPR002694">
    <property type="entry name" value="Znf_CHC2"/>
</dbReference>
<evidence type="ECO:0000256" key="9">
    <source>
        <dbReference type="ARBA" id="ARBA00023163"/>
    </source>
</evidence>
<gene>
    <name evidence="11" type="ORF">E1163_04535</name>
</gene>
<organism evidence="11 12">
    <name type="scientific">Fulvivirga kasyanovii</name>
    <dbReference type="NCBI Taxonomy" id="396812"/>
    <lineage>
        <taxon>Bacteria</taxon>
        <taxon>Pseudomonadati</taxon>
        <taxon>Bacteroidota</taxon>
        <taxon>Cytophagia</taxon>
        <taxon>Cytophagales</taxon>
        <taxon>Fulvivirgaceae</taxon>
        <taxon>Fulvivirga</taxon>
    </lineage>
</organism>
<evidence type="ECO:0000256" key="4">
    <source>
        <dbReference type="ARBA" id="ARBA00022695"/>
    </source>
</evidence>
<keyword evidence="8" id="KW-0862">Zinc</keyword>
<keyword evidence="1" id="KW-0240">DNA-directed RNA polymerase</keyword>
<dbReference type="Proteomes" id="UP000798808">
    <property type="component" value="Unassembled WGS sequence"/>
</dbReference>
<dbReference type="InterPro" id="IPR037068">
    <property type="entry name" value="DNA_primase_core_N_sf"/>
</dbReference>
<proteinExistence type="predicted"/>
<dbReference type="SUPFAM" id="SSF56731">
    <property type="entry name" value="DNA primase core"/>
    <property type="match status" value="1"/>
</dbReference>
<dbReference type="SUPFAM" id="SSF57783">
    <property type="entry name" value="Zinc beta-ribbon"/>
    <property type="match status" value="1"/>
</dbReference>
<dbReference type="EMBL" id="SMLW01000381">
    <property type="protein sequence ID" value="MTI24205.1"/>
    <property type="molecule type" value="Genomic_DNA"/>
</dbReference>
<dbReference type="InterPro" id="IPR006171">
    <property type="entry name" value="TOPRIM_dom"/>
</dbReference>
<dbReference type="Gene3D" id="3.90.980.10">
    <property type="entry name" value="DNA primase, catalytic core, N-terminal domain"/>
    <property type="match status" value="1"/>
</dbReference>
<evidence type="ECO:0000256" key="5">
    <source>
        <dbReference type="ARBA" id="ARBA00022705"/>
    </source>
</evidence>
<evidence type="ECO:0000256" key="8">
    <source>
        <dbReference type="ARBA" id="ARBA00022833"/>
    </source>
</evidence>
<keyword evidence="2" id="KW-0639">Primosome</keyword>
<dbReference type="InterPro" id="IPR036977">
    <property type="entry name" value="DNA_primase_Znf_CHC2"/>
</dbReference>
<evidence type="ECO:0000256" key="6">
    <source>
        <dbReference type="ARBA" id="ARBA00022723"/>
    </source>
</evidence>